<evidence type="ECO:0000313" key="1">
    <source>
        <dbReference type="EMBL" id="GBL80941.1"/>
    </source>
</evidence>
<reference evidence="1 2" key="1">
    <citation type="journal article" date="2019" name="Sci. Rep.">
        <title>Orb-weaving spider Araneus ventricosus genome elucidates the spidroin gene catalogue.</title>
        <authorList>
            <person name="Kono N."/>
            <person name="Nakamura H."/>
            <person name="Ohtoshi R."/>
            <person name="Moran D.A.P."/>
            <person name="Shinohara A."/>
            <person name="Yoshida Y."/>
            <person name="Fujiwara M."/>
            <person name="Mori M."/>
            <person name="Tomita M."/>
            <person name="Arakawa K."/>
        </authorList>
    </citation>
    <scope>NUCLEOTIDE SEQUENCE [LARGE SCALE GENOMIC DNA]</scope>
</reference>
<accession>A0A4Y2AM27</accession>
<sequence>MRWLSFGFRAGRFQVRNPIPLMIRRVWGLLHAAAEMPPADVMRKFGEGVRAQVSSSSSDSGSKLRGPAILSSQNSLRVVSKRAINIIKLN</sequence>
<proteinExistence type="predicted"/>
<organism evidence="1 2">
    <name type="scientific">Araneus ventricosus</name>
    <name type="common">Orbweaver spider</name>
    <name type="synonym">Epeira ventricosa</name>
    <dbReference type="NCBI Taxonomy" id="182803"/>
    <lineage>
        <taxon>Eukaryota</taxon>
        <taxon>Metazoa</taxon>
        <taxon>Ecdysozoa</taxon>
        <taxon>Arthropoda</taxon>
        <taxon>Chelicerata</taxon>
        <taxon>Arachnida</taxon>
        <taxon>Araneae</taxon>
        <taxon>Araneomorphae</taxon>
        <taxon>Entelegynae</taxon>
        <taxon>Araneoidea</taxon>
        <taxon>Araneidae</taxon>
        <taxon>Araneus</taxon>
    </lineage>
</organism>
<dbReference type="AlphaFoldDB" id="A0A4Y2AM27"/>
<keyword evidence="2" id="KW-1185">Reference proteome</keyword>
<name>A0A4Y2AM27_ARAVE</name>
<gene>
    <name evidence="1" type="ORF">AVEN_26345_1</name>
</gene>
<dbReference type="Proteomes" id="UP000499080">
    <property type="component" value="Unassembled WGS sequence"/>
</dbReference>
<protein>
    <submittedName>
        <fullName evidence="1">Uncharacterized protein</fullName>
    </submittedName>
</protein>
<dbReference type="EMBL" id="BGPR01000023">
    <property type="protein sequence ID" value="GBL80941.1"/>
    <property type="molecule type" value="Genomic_DNA"/>
</dbReference>
<comment type="caution">
    <text evidence="1">The sequence shown here is derived from an EMBL/GenBank/DDBJ whole genome shotgun (WGS) entry which is preliminary data.</text>
</comment>
<evidence type="ECO:0000313" key="2">
    <source>
        <dbReference type="Proteomes" id="UP000499080"/>
    </source>
</evidence>